<evidence type="ECO:0000256" key="1">
    <source>
        <dbReference type="ARBA" id="ARBA00004123"/>
    </source>
</evidence>
<dbReference type="InterPro" id="IPR038717">
    <property type="entry name" value="Tc1-like_DDE_dom"/>
</dbReference>
<dbReference type="Gene3D" id="1.10.10.10">
    <property type="entry name" value="Winged helix-like DNA-binding domain superfamily/Winged helix DNA-binding domain"/>
    <property type="match status" value="1"/>
</dbReference>
<feature type="domain" description="Tc1-like transposase DDE" evidence="3">
    <location>
        <begin position="188"/>
        <end position="275"/>
    </location>
</feature>
<evidence type="ECO:0008006" key="6">
    <source>
        <dbReference type="Google" id="ProtNLM"/>
    </source>
</evidence>
<sequence>MPGHRKRRQFKQTDAFTRGMVIGLKRAGWSIRQIAADTHLGASTVHRLWRRWLEQGNVAIYRNVGATRVTSARVDRRILRQAVAAPQATCTAILQHVQDTLDHSISTRTISRRLVANGLHSCRPLRRLPLTPPNRRQRLEWCRARSTWMTEWHRVVFSDESRFCLSSDSRRVRVWRRRGERSPLLRIQGTMTAQRYVDDVLRPVTLPYLQGVPNALYQQDNARPHTARISQQALQYVQMLRWPQYSPDLSPIEHVWDIIGRRLHALPQPRSEDELWQMVEREWRAIPQDAIRTLIDSLPRRVAACIAVRVMKILDDVGKSGSTTEECKVRTAAVDQGTQQNGRTERLSERLSQHRIRRYIRTQVSKITINRRLRERNLRARRPLRCLPLTPYTERSDYSGVQEQST</sequence>
<dbReference type="PANTHER" id="PTHR23022">
    <property type="entry name" value="TRANSPOSABLE ELEMENT-RELATED"/>
    <property type="match status" value="1"/>
</dbReference>
<evidence type="ECO:0000259" key="3">
    <source>
        <dbReference type="Pfam" id="PF13358"/>
    </source>
</evidence>
<accession>A0ABY6K8N2</accession>
<dbReference type="EMBL" id="CP092864">
    <property type="protein sequence ID" value="UYV64067.1"/>
    <property type="molecule type" value="Genomic_DNA"/>
</dbReference>
<proteinExistence type="predicted"/>
<evidence type="ECO:0000259" key="2">
    <source>
        <dbReference type="Pfam" id="PF01498"/>
    </source>
</evidence>
<reference evidence="4 5" key="1">
    <citation type="submission" date="2022-01" db="EMBL/GenBank/DDBJ databases">
        <title>A chromosomal length assembly of Cordylochernes scorpioides.</title>
        <authorList>
            <person name="Zeh D."/>
            <person name="Zeh J."/>
        </authorList>
    </citation>
    <scope>NUCLEOTIDE SEQUENCE [LARGE SCALE GENOMIC DNA]</scope>
    <source>
        <strain evidence="4">IN4F17</strain>
        <tissue evidence="4">Whole Body</tissue>
    </source>
</reference>
<evidence type="ECO:0000313" key="4">
    <source>
        <dbReference type="EMBL" id="UYV64067.1"/>
    </source>
</evidence>
<dbReference type="Pfam" id="PF13358">
    <property type="entry name" value="DDE_3"/>
    <property type="match status" value="1"/>
</dbReference>
<dbReference type="SUPFAM" id="SSF46689">
    <property type="entry name" value="Homeodomain-like"/>
    <property type="match status" value="1"/>
</dbReference>
<gene>
    <name evidence="4" type="ORF">LAZ67_2006445</name>
</gene>
<dbReference type="Gene3D" id="3.30.420.10">
    <property type="entry name" value="Ribonuclease H-like superfamily/Ribonuclease H"/>
    <property type="match status" value="1"/>
</dbReference>
<dbReference type="PANTHER" id="PTHR23022:SF135">
    <property type="entry name" value="SI:DKEY-77F5.3"/>
    <property type="match status" value="1"/>
</dbReference>
<dbReference type="Proteomes" id="UP001235939">
    <property type="component" value="Chromosome 02"/>
</dbReference>
<evidence type="ECO:0000313" key="5">
    <source>
        <dbReference type="Proteomes" id="UP001235939"/>
    </source>
</evidence>
<name>A0ABY6K8N2_9ARAC</name>
<dbReference type="InterPro" id="IPR036397">
    <property type="entry name" value="RNaseH_sf"/>
</dbReference>
<dbReference type="Pfam" id="PF01498">
    <property type="entry name" value="HTH_Tnp_Tc3_2"/>
    <property type="match status" value="1"/>
</dbReference>
<dbReference type="InterPro" id="IPR009057">
    <property type="entry name" value="Homeodomain-like_sf"/>
</dbReference>
<organism evidence="4 5">
    <name type="scientific">Cordylochernes scorpioides</name>
    <dbReference type="NCBI Taxonomy" id="51811"/>
    <lineage>
        <taxon>Eukaryota</taxon>
        <taxon>Metazoa</taxon>
        <taxon>Ecdysozoa</taxon>
        <taxon>Arthropoda</taxon>
        <taxon>Chelicerata</taxon>
        <taxon>Arachnida</taxon>
        <taxon>Pseudoscorpiones</taxon>
        <taxon>Cheliferoidea</taxon>
        <taxon>Chernetidae</taxon>
        <taxon>Cordylochernes</taxon>
    </lineage>
</organism>
<protein>
    <recommendedName>
        <fullName evidence="6">Transposase</fullName>
    </recommendedName>
</protein>
<dbReference type="InterPro" id="IPR002492">
    <property type="entry name" value="Transposase_Tc1-like"/>
</dbReference>
<keyword evidence="5" id="KW-1185">Reference proteome</keyword>
<dbReference type="InterPro" id="IPR052338">
    <property type="entry name" value="Transposase_5"/>
</dbReference>
<feature type="domain" description="Transposase Tc1-like" evidence="2">
    <location>
        <begin position="75"/>
        <end position="144"/>
    </location>
</feature>
<dbReference type="InterPro" id="IPR036388">
    <property type="entry name" value="WH-like_DNA-bd_sf"/>
</dbReference>
<comment type="subcellular location">
    <subcellularLocation>
        <location evidence="1">Nucleus</location>
    </subcellularLocation>
</comment>